<evidence type="ECO:0000313" key="1">
    <source>
        <dbReference type="EMBL" id="RPA77660.1"/>
    </source>
</evidence>
<protein>
    <submittedName>
        <fullName evidence="1">Uncharacterized protein</fullName>
    </submittedName>
</protein>
<evidence type="ECO:0000313" key="2">
    <source>
        <dbReference type="Proteomes" id="UP000275078"/>
    </source>
</evidence>
<gene>
    <name evidence="1" type="ORF">BJ508DRAFT_416928</name>
</gene>
<feature type="non-terminal residue" evidence="1">
    <location>
        <position position="65"/>
    </location>
</feature>
<dbReference type="AlphaFoldDB" id="A0A3N4I0P1"/>
<organism evidence="1 2">
    <name type="scientific">Ascobolus immersus RN42</name>
    <dbReference type="NCBI Taxonomy" id="1160509"/>
    <lineage>
        <taxon>Eukaryota</taxon>
        <taxon>Fungi</taxon>
        <taxon>Dikarya</taxon>
        <taxon>Ascomycota</taxon>
        <taxon>Pezizomycotina</taxon>
        <taxon>Pezizomycetes</taxon>
        <taxon>Pezizales</taxon>
        <taxon>Ascobolaceae</taxon>
        <taxon>Ascobolus</taxon>
    </lineage>
</organism>
<accession>A0A3N4I0P1</accession>
<proteinExistence type="predicted"/>
<reference evidence="1 2" key="1">
    <citation type="journal article" date="2018" name="Nat. Ecol. Evol.">
        <title>Pezizomycetes genomes reveal the molecular basis of ectomycorrhizal truffle lifestyle.</title>
        <authorList>
            <person name="Murat C."/>
            <person name="Payen T."/>
            <person name="Noel B."/>
            <person name="Kuo A."/>
            <person name="Morin E."/>
            <person name="Chen J."/>
            <person name="Kohler A."/>
            <person name="Krizsan K."/>
            <person name="Balestrini R."/>
            <person name="Da Silva C."/>
            <person name="Montanini B."/>
            <person name="Hainaut M."/>
            <person name="Levati E."/>
            <person name="Barry K.W."/>
            <person name="Belfiori B."/>
            <person name="Cichocki N."/>
            <person name="Clum A."/>
            <person name="Dockter R.B."/>
            <person name="Fauchery L."/>
            <person name="Guy J."/>
            <person name="Iotti M."/>
            <person name="Le Tacon F."/>
            <person name="Lindquist E.A."/>
            <person name="Lipzen A."/>
            <person name="Malagnac F."/>
            <person name="Mello A."/>
            <person name="Molinier V."/>
            <person name="Miyauchi S."/>
            <person name="Poulain J."/>
            <person name="Riccioni C."/>
            <person name="Rubini A."/>
            <person name="Sitrit Y."/>
            <person name="Splivallo R."/>
            <person name="Traeger S."/>
            <person name="Wang M."/>
            <person name="Zifcakova L."/>
            <person name="Wipf D."/>
            <person name="Zambonelli A."/>
            <person name="Paolocci F."/>
            <person name="Nowrousian M."/>
            <person name="Ottonello S."/>
            <person name="Baldrian P."/>
            <person name="Spatafora J.W."/>
            <person name="Henrissat B."/>
            <person name="Nagy L.G."/>
            <person name="Aury J.M."/>
            <person name="Wincker P."/>
            <person name="Grigoriev I.V."/>
            <person name="Bonfante P."/>
            <person name="Martin F.M."/>
        </authorList>
    </citation>
    <scope>NUCLEOTIDE SEQUENCE [LARGE SCALE GENOMIC DNA]</scope>
    <source>
        <strain evidence="1 2">RN42</strain>
    </source>
</reference>
<dbReference type="EMBL" id="ML119722">
    <property type="protein sequence ID" value="RPA77660.1"/>
    <property type="molecule type" value="Genomic_DNA"/>
</dbReference>
<name>A0A3N4I0P1_ASCIM</name>
<sequence length="65" mass="7517">MPPGRSPVRFVDHIDRPAQAATSPLRCCHHLVGLKTAVFTSRRKRSVELKRWDHYLPCGRHWATL</sequence>
<dbReference type="Proteomes" id="UP000275078">
    <property type="component" value="Unassembled WGS sequence"/>
</dbReference>
<keyword evidence="2" id="KW-1185">Reference proteome</keyword>